<gene>
    <name evidence="2" type="ORF">E7746_05590</name>
</gene>
<dbReference type="AlphaFoldDB" id="A0A4P7VJL7"/>
<organism evidence="2 3">
    <name type="scientific">Muribaculum gordoncarteri</name>
    <dbReference type="NCBI Taxonomy" id="2530390"/>
    <lineage>
        <taxon>Bacteria</taxon>
        <taxon>Pseudomonadati</taxon>
        <taxon>Bacteroidota</taxon>
        <taxon>Bacteroidia</taxon>
        <taxon>Bacteroidales</taxon>
        <taxon>Muribaculaceae</taxon>
        <taxon>Muribaculum</taxon>
    </lineage>
</organism>
<dbReference type="Proteomes" id="UP000297031">
    <property type="component" value="Chromosome"/>
</dbReference>
<protein>
    <submittedName>
        <fullName evidence="2">DUF4296 domain-containing protein</fullName>
    </submittedName>
</protein>
<accession>A0A4P7VJL7</accession>
<dbReference type="Pfam" id="PF14129">
    <property type="entry name" value="DUF4296"/>
    <property type="match status" value="1"/>
</dbReference>
<dbReference type="InterPro" id="IPR025381">
    <property type="entry name" value="DUF4296"/>
</dbReference>
<dbReference type="EMBL" id="CP039393">
    <property type="protein sequence ID" value="QCD35406.1"/>
    <property type="molecule type" value="Genomic_DNA"/>
</dbReference>
<reference evidence="2 3" key="1">
    <citation type="submission" date="2019-02" db="EMBL/GenBank/DDBJ databases">
        <title>Isolation and identification of novel species under the genus Muribaculum.</title>
        <authorList>
            <person name="Miyake S."/>
            <person name="Ding Y."/>
            <person name="Low A."/>
            <person name="Soh M."/>
            <person name="Seedorf H."/>
        </authorList>
    </citation>
    <scope>NUCLEOTIDE SEQUENCE [LARGE SCALE GENOMIC DNA]</scope>
    <source>
        <strain evidence="2 3">TLL-A4</strain>
    </source>
</reference>
<dbReference type="OrthoDB" id="678784at2"/>
<dbReference type="RefSeq" id="WP_136410132.1">
    <property type="nucleotide sequence ID" value="NZ_CP039393.1"/>
</dbReference>
<keyword evidence="3" id="KW-1185">Reference proteome</keyword>
<sequence length="266" mass="30296">MRRFVTIFKTLFIAAIAGSMFQACDRTPDYVIGPKEMTSLLVDIHKGESVIDLNRSAYSSDSMRKVVKQSIYAKHGVTAEQVDTSLVWYGHNVEKYIEIYDGVIEQLEKDIKNADVSSGGERLHLAVVGDSVDAWSEVPYRHFFNGEPVDNVKFSFSHDENWEKGDVYTWRFYANNRLSTINWTMAVDYTDGTSDYMTSSVNQDGWNELKLVTDSAKTAKYIYGNISMNPIPGESVYLDSISLVRSRFSPSTYFRGNIKEYRNGKK</sequence>
<proteinExistence type="predicted"/>
<feature type="domain" description="DUF4296" evidence="1">
    <location>
        <begin position="28"/>
        <end position="111"/>
    </location>
</feature>
<name>A0A4P7VJL7_9BACT</name>
<dbReference type="PROSITE" id="PS51257">
    <property type="entry name" value="PROKAR_LIPOPROTEIN"/>
    <property type="match status" value="1"/>
</dbReference>
<evidence type="ECO:0000313" key="2">
    <source>
        <dbReference type="EMBL" id="QCD35406.1"/>
    </source>
</evidence>
<evidence type="ECO:0000259" key="1">
    <source>
        <dbReference type="Pfam" id="PF14129"/>
    </source>
</evidence>
<evidence type="ECO:0000313" key="3">
    <source>
        <dbReference type="Proteomes" id="UP000297031"/>
    </source>
</evidence>
<dbReference type="KEGG" id="mgod:E7746_05590"/>